<organism evidence="9 10">
    <name type="scientific">Aquisalibacillus elongatus</name>
    <dbReference type="NCBI Taxonomy" id="485577"/>
    <lineage>
        <taxon>Bacteria</taxon>
        <taxon>Bacillati</taxon>
        <taxon>Bacillota</taxon>
        <taxon>Bacilli</taxon>
        <taxon>Bacillales</taxon>
        <taxon>Bacillaceae</taxon>
        <taxon>Aquisalibacillus</taxon>
    </lineage>
</organism>
<dbReference type="GO" id="GO:0006352">
    <property type="term" value="P:DNA-templated transcription initiation"/>
    <property type="evidence" value="ECO:0007669"/>
    <property type="project" value="InterPro"/>
</dbReference>
<dbReference type="InterPro" id="IPR007627">
    <property type="entry name" value="RNA_pol_sigma70_r2"/>
</dbReference>
<comment type="caution">
    <text evidence="9">The sequence shown here is derived from an EMBL/GenBank/DDBJ whole genome shotgun (WGS) entry which is preliminary data.</text>
</comment>
<keyword evidence="2 6" id="KW-0805">Transcription regulation</keyword>
<evidence type="ECO:0000259" key="8">
    <source>
        <dbReference type="Pfam" id="PF08281"/>
    </source>
</evidence>
<proteinExistence type="inferred from homology"/>
<accession>A0A3N5C4X9</accession>
<dbReference type="CDD" id="cd06171">
    <property type="entry name" value="Sigma70_r4"/>
    <property type="match status" value="1"/>
</dbReference>
<evidence type="ECO:0000313" key="10">
    <source>
        <dbReference type="Proteomes" id="UP000276443"/>
    </source>
</evidence>
<dbReference type="InterPro" id="IPR013249">
    <property type="entry name" value="RNA_pol_sigma70_r4_t2"/>
</dbReference>
<dbReference type="AlphaFoldDB" id="A0A3N5C4X9"/>
<evidence type="ECO:0000256" key="1">
    <source>
        <dbReference type="ARBA" id="ARBA00010641"/>
    </source>
</evidence>
<dbReference type="InterPro" id="IPR000838">
    <property type="entry name" value="RNA_pol_sigma70_ECF_CS"/>
</dbReference>
<evidence type="ECO:0000256" key="6">
    <source>
        <dbReference type="RuleBase" id="RU000716"/>
    </source>
</evidence>
<dbReference type="InterPro" id="IPR036388">
    <property type="entry name" value="WH-like_DNA-bd_sf"/>
</dbReference>
<dbReference type="Gene3D" id="1.10.1740.10">
    <property type="match status" value="1"/>
</dbReference>
<comment type="similarity">
    <text evidence="1 6">Belongs to the sigma-70 factor family. ECF subfamily.</text>
</comment>
<evidence type="ECO:0000256" key="3">
    <source>
        <dbReference type="ARBA" id="ARBA00023082"/>
    </source>
</evidence>
<dbReference type="Pfam" id="PF04542">
    <property type="entry name" value="Sigma70_r2"/>
    <property type="match status" value="1"/>
</dbReference>
<evidence type="ECO:0000256" key="5">
    <source>
        <dbReference type="ARBA" id="ARBA00023163"/>
    </source>
</evidence>
<dbReference type="Pfam" id="PF08281">
    <property type="entry name" value="Sigma70_r4_2"/>
    <property type="match status" value="1"/>
</dbReference>
<keyword evidence="5 6" id="KW-0804">Transcription</keyword>
<dbReference type="PANTHER" id="PTHR43133:SF60">
    <property type="entry name" value="RNA POLYMERASE SIGMA FACTOR SIGV"/>
    <property type="match status" value="1"/>
</dbReference>
<feature type="domain" description="RNA polymerase sigma-70 region 2" evidence="7">
    <location>
        <begin position="30"/>
        <end position="94"/>
    </location>
</feature>
<dbReference type="EMBL" id="RKRF01000009">
    <property type="protein sequence ID" value="RPF53195.1"/>
    <property type="molecule type" value="Genomic_DNA"/>
</dbReference>
<sequence>MADHFEADIIQGTKELTEQERLEILEECMTKYGHEIKRVVYSYIKDPTEADDITQDVFVDVYEKLNTFKGQSQLRSWIYSIAINKSKDHLRSSQNRKRIYKEKVIKLWDNKDDETPEKQSIRLENTNQLLNKVKQLPVKYREMVVLYYYEDLSLKEIADILSIKVNTAKVRLQRARKKLKPLIEHDGGDYFE</sequence>
<dbReference type="RefSeq" id="WP_124221589.1">
    <property type="nucleotide sequence ID" value="NZ_RKRF01000009.1"/>
</dbReference>
<dbReference type="Proteomes" id="UP000276443">
    <property type="component" value="Unassembled WGS sequence"/>
</dbReference>
<dbReference type="SUPFAM" id="SSF88659">
    <property type="entry name" value="Sigma3 and sigma4 domains of RNA polymerase sigma factors"/>
    <property type="match status" value="1"/>
</dbReference>
<keyword evidence="4 6" id="KW-0238">DNA-binding</keyword>
<dbReference type="GO" id="GO:0003677">
    <property type="term" value="F:DNA binding"/>
    <property type="evidence" value="ECO:0007669"/>
    <property type="project" value="UniProtKB-KW"/>
</dbReference>
<protein>
    <recommendedName>
        <fullName evidence="6">RNA polymerase sigma factor</fullName>
    </recommendedName>
</protein>
<keyword evidence="10" id="KW-1185">Reference proteome</keyword>
<dbReference type="InterPro" id="IPR013324">
    <property type="entry name" value="RNA_pol_sigma_r3/r4-like"/>
</dbReference>
<dbReference type="GO" id="GO:0006950">
    <property type="term" value="P:response to stress"/>
    <property type="evidence" value="ECO:0007669"/>
    <property type="project" value="UniProtKB-ARBA"/>
</dbReference>
<dbReference type="InterPro" id="IPR013325">
    <property type="entry name" value="RNA_pol_sigma_r2"/>
</dbReference>
<dbReference type="PROSITE" id="PS01063">
    <property type="entry name" value="SIGMA70_ECF"/>
    <property type="match status" value="1"/>
</dbReference>
<evidence type="ECO:0000256" key="2">
    <source>
        <dbReference type="ARBA" id="ARBA00023015"/>
    </source>
</evidence>
<keyword evidence="3 6" id="KW-0731">Sigma factor</keyword>
<evidence type="ECO:0000313" key="9">
    <source>
        <dbReference type="EMBL" id="RPF53195.1"/>
    </source>
</evidence>
<evidence type="ECO:0000256" key="4">
    <source>
        <dbReference type="ARBA" id="ARBA00023125"/>
    </source>
</evidence>
<dbReference type="NCBIfam" id="TIGR02937">
    <property type="entry name" value="sigma70-ECF"/>
    <property type="match status" value="1"/>
</dbReference>
<gene>
    <name evidence="9" type="ORF">EDC24_1691</name>
</gene>
<feature type="domain" description="RNA polymerase sigma factor 70 region 4 type 2" evidence="8">
    <location>
        <begin position="128"/>
        <end position="179"/>
    </location>
</feature>
<dbReference type="SUPFAM" id="SSF88946">
    <property type="entry name" value="Sigma2 domain of RNA polymerase sigma factors"/>
    <property type="match status" value="1"/>
</dbReference>
<dbReference type="InterPro" id="IPR039425">
    <property type="entry name" value="RNA_pol_sigma-70-like"/>
</dbReference>
<dbReference type="OrthoDB" id="9794508at2"/>
<evidence type="ECO:0000259" key="7">
    <source>
        <dbReference type="Pfam" id="PF04542"/>
    </source>
</evidence>
<dbReference type="Gene3D" id="1.10.10.10">
    <property type="entry name" value="Winged helix-like DNA-binding domain superfamily/Winged helix DNA-binding domain"/>
    <property type="match status" value="1"/>
</dbReference>
<dbReference type="PANTHER" id="PTHR43133">
    <property type="entry name" value="RNA POLYMERASE ECF-TYPE SIGMA FACTO"/>
    <property type="match status" value="1"/>
</dbReference>
<reference evidence="9 10" key="1">
    <citation type="submission" date="2018-11" db="EMBL/GenBank/DDBJ databases">
        <title>Genomic Encyclopedia of Type Strains, Phase IV (KMG-IV): sequencing the most valuable type-strain genomes for metagenomic binning, comparative biology and taxonomic classification.</title>
        <authorList>
            <person name="Goeker M."/>
        </authorList>
    </citation>
    <scope>NUCLEOTIDE SEQUENCE [LARGE SCALE GENOMIC DNA]</scope>
    <source>
        <strain evidence="9 10">DSM 18090</strain>
    </source>
</reference>
<name>A0A3N5C4X9_9BACI</name>
<dbReference type="GO" id="GO:0016987">
    <property type="term" value="F:sigma factor activity"/>
    <property type="evidence" value="ECO:0007669"/>
    <property type="project" value="UniProtKB-KW"/>
</dbReference>
<dbReference type="InterPro" id="IPR014284">
    <property type="entry name" value="RNA_pol_sigma-70_dom"/>
</dbReference>